<dbReference type="CDD" id="cd06222">
    <property type="entry name" value="RNase_H_like"/>
    <property type="match status" value="1"/>
</dbReference>
<dbReference type="Gene3D" id="3.30.420.10">
    <property type="entry name" value="Ribonuclease H-like superfamily/Ribonuclease H"/>
    <property type="match status" value="1"/>
</dbReference>
<evidence type="ECO:0000313" key="4">
    <source>
        <dbReference type="Proteomes" id="UP001281410"/>
    </source>
</evidence>
<dbReference type="PANTHER" id="PTHR33116">
    <property type="entry name" value="REVERSE TRANSCRIPTASE ZINC-BINDING DOMAIN-CONTAINING PROTEIN-RELATED-RELATED"/>
    <property type="match status" value="1"/>
</dbReference>
<keyword evidence="4" id="KW-1185">Reference proteome</keyword>
<dbReference type="InterPro" id="IPR036397">
    <property type="entry name" value="RNaseH_sf"/>
</dbReference>
<proteinExistence type="predicted"/>
<name>A0AAE0E5U3_9ROSI</name>
<evidence type="ECO:0000259" key="1">
    <source>
        <dbReference type="Pfam" id="PF00078"/>
    </source>
</evidence>
<organism evidence="3 4">
    <name type="scientific">Dipteronia sinensis</name>
    <dbReference type="NCBI Taxonomy" id="43782"/>
    <lineage>
        <taxon>Eukaryota</taxon>
        <taxon>Viridiplantae</taxon>
        <taxon>Streptophyta</taxon>
        <taxon>Embryophyta</taxon>
        <taxon>Tracheophyta</taxon>
        <taxon>Spermatophyta</taxon>
        <taxon>Magnoliopsida</taxon>
        <taxon>eudicotyledons</taxon>
        <taxon>Gunneridae</taxon>
        <taxon>Pentapetalae</taxon>
        <taxon>rosids</taxon>
        <taxon>malvids</taxon>
        <taxon>Sapindales</taxon>
        <taxon>Sapindaceae</taxon>
        <taxon>Hippocastanoideae</taxon>
        <taxon>Acereae</taxon>
        <taxon>Dipteronia</taxon>
    </lineage>
</organism>
<dbReference type="InterPro" id="IPR002156">
    <property type="entry name" value="RNaseH_domain"/>
</dbReference>
<evidence type="ECO:0000259" key="2">
    <source>
        <dbReference type="Pfam" id="PF13456"/>
    </source>
</evidence>
<dbReference type="SUPFAM" id="SSF56219">
    <property type="entry name" value="DNase I-like"/>
    <property type="match status" value="1"/>
</dbReference>
<evidence type="ECO:0008006" key="5">
    <source>
        <dbReference type="Google" id="ProtNLM"/>
    </source>
</evidence>
<dbReference type="Pfam" id="PF00078">
    <property type="entry name" value="RVT_1"/>
    <property type="match status" value="1"/>
</dbReference>
<dbReference type="InterPro" id="IPR036691">
    <property type="entry name" value="Endo/exonu/phosph_ase_sf"/>
</dbReference>
<sequence>MKIFVWNSRGLGSLRAFNTLRGRKEEANLALMFLLETKCHHVKLEKWKVKLGFIDGTQRSHSWSLLKRLAGMSNLPWVCMGDFNEDSKLEDMGFQGPKYTWSNKREGPGLIMERLDRVSGILTSGDRIIGQFCWNSLINGTRGMGAGSGRRGGSFLKNVGAMIRSARKLLPLSGNIKSKKGWVIRSLEEKLDQALEVEERYWCQRAKVEWMKSGDRNFGYFHAKASTRKGRNRLSGLFDDNGQWTESKKGLEEIIGRYFSNLYESSSPSLERINSVLEGVHAKLSDHMVRFLGVKFSEVDVRKAVFDMIPMKAPGKDALPAIFYQKYWGTIGMSVTKCCLDVLNNGGSVQEFNNTIITLIPKKHSPEVVSEYRPISLCNVLYKIIAKAITNRLRSVLGRVISESQSIFLPGRLISDDTVVGFECLHRIKRRRRKKGSMAIKLNMSKAYDRVEWIFVEKMMLKMGFPEQWVNLILRCISSVTYSFMLNGEVCGNIIPSRGLRQGKLTGFKCSKSGPVISHLFFTDDSLLFTEANDVNCLEVIHILDEYGSVSGQVVNYNKSAMCVSPSIPSCEGKRLADLVGVNLVMCHEKYLGLPCFTGKSKRQLFTDIVDRVWGKLKGWGEKLLSVGGKDVLIKVVIQSIPTYAMSMFRLPKSLISEIHRLCARFWWGGSMEKRKMHWCKWRKLCTRKDEGGLGFKNLETFNRALLAKQGWRILKNLDSLVARVLKGCYFSRGGFLDAAKKDSNSFVWKSIIWGKGVLDVGMRWRVGNGSSITIYKDRWIPRPSTFKIISSPKLGRNAKVECLISPSGGWDLQKINCNFDKEDVQEILSIPIGSGKTEDTMMWHCDEKGLYTVKSGYCIGQELAGSPGVSNNLAAKKWWLGLWKLNIPLKVWCARNSFLHDRKRHDVWNSMNWSRVFLGAFQQRGYVVPDKGVKNNLNEIQWQPPDQGWYKINCTAVIEERGGGFGLGIVIREVSGMVMASCSLQIAAGVDLWAANALAILKSSQFGKDCGLAPFTIESDSKRVVNWIKTASHLNSKYGAILGEIDKVSTHWRGSGVTWVPSVCNKVALGLAKEALKLDGDRFWMEGFHQCVRRQVLAELH</sequence>
<dbReference type="GO" id="GO:0004523">
    <property type="term" value="F:RNA-DNA hybrid ribonuclease activity"/>
    <property type="evidence" value="ECO:0007669"/>
    <property type="project" value="InterPro"/>
</dbReference>
<feature type="domain" description="Reverse transcriptase" evidence="1">
    <location>
        <begin position="360"/>
        <end position="564"/>
    </location>
</feature>
<feature type="domain" description="RNase H type-1" evidence="2">
    <location>
        <begin position="963"/>
        <end position="1076"/>
    </location>
</feature>
<dbReference type="SUPFAM" id="SSF56672">
    <property type="entry name" value="DNA/RNA polymerases"/>
    <property type="match status" value="1"/>
</dbReference>
<dbReference type="CDD" id="cd01650">
    <property type="entry name" value="RT_nLTR_like"/>
    <property type="match status" value="1"/>
</dbReference>
<gene>
    <name evidence="3" type="ORF">Dsin_016660</name>
</gene>
<dbReference type="Proteomes" id="UP001281410">
    <property type="component" value="Unassembled WGS sequence"/>
</dbReference>
<evidence type="ECO:0000313" key="3">
    <source>
        <dbReference type="EMBL" id="KAK3211954.1"/>
    </source>
</evidence>
<dbReference type="InterPro" id="IPR000477">
    <property type="entry name" value="RT_dom"/>
</dbReference>
<comment type="caution">
    <text evidence="3">The sequence shown here is derived from an EMBL/GenBank/DDBJ whole genome shotgun (WGS) entry which is preliminary data.</text>
</comment>
<protein>
    <recommendedName>
        <fullName evidence="5">Reverse transcriptase domain-containing protein</fullName>
    </recommendedName>
</protein>
<reference evidence="3" key="1">
    <citation type="journal article" date="2023" name="Plant J.">
        <title>Genome sequences and population genomics provide insights into the demographic history, inbreeding, and mutation load of two 'living fossil' tree species of Dipteronia.</title>
        <authorList>
            <person name="Feng Y."/>
            <person name="Comes H.P."/>
            <person name="Chen J."/>
            <person name="Zhu S."/>
            <person name="Lu R."/>
            <person name="Zhang X."/>
            <person name="Li P."/>
            <person name="Qiu J."/>
            <person name="Olsen K.M."/>
            <person name="Qiu Y."/>
        </authorList>
    </citation>
    <scope>NUCLEOTIDE SEQUENCE</scope>
    <source>
        <strain evidence="3">NBL</strain>
    </source>
</reference>
<dbReference type="InterPro" id="IPR043502">
    <property type="entry name" value="DNA/RNA_pol_sf"/>
</dbReference>
<dbReference type="GO" id="GO:0003676">
    <property type="term" value="F:nucleic acid binding"/>
    <property type="evidence" value="ECO:0007669"/>
    <property type="project" value="InterPro"/>
</dbReference>
<dbReference type="AlphaFoldDB" id="A0AAE0E5U3"/>
<accession>A0AAE0E5U3</accession>
<dbReference type="PANTHER" id="PTHR33116:SF86">
    <property type="entry name" value="REVERSE TRANSCRIPTASE DOMAIN-CONTAINING PROTEIN"/>
    <property type="match status" value="1"/>
</dbReference>
<dbReference type="InterPro" id="IPR044730">
    <property type="entry name" value="RNase_H-like_dom_plant"/>
</dbReference>
<dbReference type="EMBL" id="JANJYJ010000005">
    <property type="protein sequence ID" value="KAK3211954.1"/>
    <property type="molecule type" value="Genomic_DNA"/>
</dbReference>
<dbReference type="Pfam" id="PF13456">
    <property type="entry name" value="RVT_3"/>
    <property type="match status" value="1"/>
</dbReference>